<evidence type="ECO:0000313" key="3">
    <source>
        <dbReference type="EMBL" id="SQD92607.1"/>
    </source>
</evidence>
<dbReference type="PANTHER" id="PTHR43542:SF1">
    <property type="entry name" value="METHYLTRANSFERASE"/>
    <property type="match status" value="1"/>
</dbReference>
<proteinExistence type="predicted"/>
<dbReference type="InterPro" id="IPR004398">
    <property type="entry name" value="RNA_MeTrfase_RsmD"/>
</dbReference>
<evidence type="ECO:0000256" key="2">
    <source>
        <dbReference type="ARBA" id="ARBA00022679"/>
    </source>
</evidence>
<gene>
    <name evidence="3" type="ORF">BARAN1_0583</name>
</gene>
<accession>A0A2X3K5T7</accession>
<dbReference type="RefSeq" id="WP_157959410.1">
    <property type="nucleotide sequence ID" value="NZ_LS483254.1"/>
</dbReference>
<dbReference type="GO" id="GO:0031167">
    <property type="term" value="P:rRNA methylation"/>
    <property type="evidence" value="ECO:0007669"/>
    <property type="project" value="InterPro"/>
</dbReference>
<dbReference type="SUPFAM" id="SSF53335">
    <property type="entry name" value="S-adenosyl-L-methionine-dependent methyltransferases"/>
    <property type="match status" value="1"/>
</dbReference>
<dbReference type="AlphaFoldDB" id="A0A2X3K5T7"/>
<dbReference type="PANTHER" id="PTHR43542">
    <property type="entry name" value="METHYLTRANSFERASE"/>
    <property type="match status" value="1"/>
</dbReference>
<evidence type="ECO:0000313" key="4">
    <source>
        <dbReference type="Proteomes" id="UP000249818"/>
    </source>
</evidence>
<dbReference type="OrthoDB" id="9803017at2"/>
<dbReference type="KEGG" id="bana:BARAN1_0583"/>
<dbReference type="CDD" id="cd02440">
    <property type="entry name" value="AdoMet_MTases"/>
    <property type="match status" value="1"/>
</dbReference>
<dbReference type="Pfam" id="PF03602">
    <property type="entry name" value="Cons_hypoth95"/>
    <property type="match status" value="1"/>
</dbReference>
<dbReference type="Gene3D" id="3.40.50.150">
    <property type="entry name" value="Vaccinia Virus protein VP39"/>
    <property type="match status" value="1"/>
</dbReference>
<sequence length="189" mass="20247">MRIDAGEYRGQKLVGPRGAGIRPLRDRVRLALFDTVRELVPGAQFLDLFAGTGAVGLEALSRGAARAVFVDGSDQAVRLIRENIRRLGCATRAEVVEADVFTALRSLARKGKAFDLVFVGAPYGSGLAARTVAALAELRPLLPGAVVVAESFHKEPLADRYGPLVLEIRRAYGETVLSLYRFVPEGGGS</sequence>
<dbReference type="EMBL" id="LS483254">
    <property type="protein sequence ID" value="SQD92607.1"/>
    <property type="molecule type" value="Genomic_DNA"/>
</dbReference>
<evidence type="ECO:0000256" key="1">
    <source>
        <dbReference type="ARBA" id="ARBA00022603"/>
    </source>
</evidence>
<dbReference type="PIRSF" id="PIRSF004553">
    <property type="entry name" value="CHP00095"/>
    <property type="match status" value="1"/>
</dbReference>
<dbReference type="Proteomes" id="UP000249818">
    <property type="component" value="Chromosome BARAN1"/>
</dbReference>
<reference evidence="4" key="1">
    <citation type="submission" date="2018-05" db="EMBL/GenBank/DDBJ databases">
        <authorList>
            <person name="Hao L."/>
        </authorList>
    </citation>
    <scope>NUCLEOTIDE SEQUENCE [LARGE SCALE GENOMIC DNA]</scope>
</reference>
<organism evidence="3 4">
    <name type="scientific">Candidatus Bipolaricaulis anaerobius</name>
    <dbReference type="NCBI Taxonomy" id="2026885"/>
    <lineage>
        <taxon>Bacteria</taxon>
        <taxon>Candidatus Bipolaricaulota</taxon>
        <taxon>Candidatus Bipolaricaulia</taxon>
        <taxon>Candidatus Bipolaricaulales</taxon>
        <taxon>Candidatus Bipolaricaulaceae</taxon>
        <taxon>Candidatus Bipolaricaulis</taxon>
    </lineage>
</organism>
<keyword evidence="2" id="KW-0808">Transferase</keyword>
<dbReference type="InterPro" id="IPR029063">
    <property type="entry name" value="SAM-dependent_MTases_sf"/>
</dbReference>
<protein>
    <submittedName>
        <fullName evidence="3">N6-adenine-specific methylase</fullName>
    </submittedName>
</protein>
<keyword evidence="1 3" id="KW-0489">Methyltransferase</keyword>
<name>A0A2X3K5T7_9BACT</name>
<keyword evidence="4" id="KW-1185">Reference proteome</keyword>
<dbReference type="NCBIfam" id="TIGR00095">
    <property type="entry name" value="16S rRNA (guanine(966)-N(2))-methyltransferase RsmD"/>
    <property type="match status" value="1"/>
</dbReference>
<dbReference type="GO" id="GO:0008168">
    <property type="term" value="F:methyltransferase activity"/>
    <property type="evidence" value="ECO:0007669"/>
    <property type="project" value="UniProtKB-KW"/>
</dbReference>